<evidence type="ECO:0000313" key="6">
    <source>
        <dbReference type="Proteomes" id="UP000009047"/>
    </source>
</evidence>
<dbReference type="InterPro" id="IPR003593">
    <property type="entry name" value="AAA+_ATPase"/>
</dbReference>
<dbReference type="Proteomes" id="UP000009047">
    <property type="component" value="Chromosome"/>
</dbReference>
<dbReference type="SUPFAM" id="SSF52540">
    <property type="entry name" value="P-loop containing nucleoside triphosphate hydrolases"/>
    <property type="match status" value="1"/>
</dbReference>
<keyword evidence="2" id="KW-0547">Nucleotide-binding</keyword>
<dbReference type="OrthoDB" id="9805147at2"/>
<evidence type="ECO:0000256" key="2">
    <source>
        <dbReference type="ARBA" id="ARBA00022741"/>
    </source>
</evidence>
<protein>
    <submittedName>
        <fullName evidence="5">Type II secretion system protein E</fullName>
    </submittedName>
</protein>
<evidence type="ECO:0000256" key="1">
    <source>
        <dbReference type="ARBA" id="ARBA00006611"/>
    </source>
</evidence>
<dbReference type="SUPFAM" id="SSF160246">
    <property type="entry name" value="EspE N-terminal domain-like"/>
    <property type="match status" value="1"/>
</dbReference>
<organism evidence="5 6">
    <name type="scientific">Desulfarculus baarsii (strain ATCC 33931 / DSM 2075 / LMG 7858 / VKM B-1802 / 2st14)</name>
    <dbReference type="NCBI Taxonomy" id="644282"/>
    <lineage>
        <taxon>Bacteria</taxon>
        <taxon>Pseudomonadati</taxon>
        <taxon>Thermodesulfobacteriota</taxon>
        <taxon>Desulfarculia</taxon>
        <taxon>Desulfarculales</taxon>
        <taxon>Desulfarculaceae</taxon>
        <taxon>Desulfarculus</taxon>
    </lineage>
</organism>
<dbReference type="Gene3D" id="3.40.50.300">
    <property type="entry name" value="P-loop containing nucleotide triphosphate hydrolases"/>
    <property type="match status" value="1"/>
</dbReference>
<dbReference type="HOGENOM" id="CLU_013446_10_6_7"/>
<dbReference type="Gene3D" id="3.30.300.160">
    <property type="entry name" value="Type II secretion system, protein E, N-terminal domain"/>
    <property type="match status" value="1"/>
</dbReference>
<evidence type="ECO:0000313" key="5">
    <source>
        <dbReference type="EMBL" id="ADK84705.1"/>
    </source>
</evidence>
<accession>E1QGL2</accession>
<dbReference type="InterPro" id="IPR007831">
    <property type="entry name" value="T2SS_GspE_N"/>
</dbReference>
<dbReference type="InterPro" id="IPR037257">
    <property type="entry name" value="T2SS_E_N_sf"/>
</dbReference>
<gene>
    <name evidence="5" type="ordered locus">Deba_1337</name>
</gene>
<dbReference type="PANTHER" id="PTHR30258:SF2">
    <property type="entry name" value="COMG OPERON PROTEIN 1"/>
    <property type="match status" value="1"/>
</dbReference>
<dbReference type="SMART" id="SM00382">
    <property type="entry name" value="AAA"/>
    <property type="match status" value="1"/>
</dbReference>
<dbReference type="GO" id="GO:0016887">
    <property type="term" value="F:ATP hydrolysis activity"/>
    <property type="evidence" value="ECO:0007669"/>
    <property type="project" value="TreeGrafter"/>
</dbReference>
<dbReference type="KEGG" id="dbr:Deba_1337"/>
<dbReference type="STRING" id="644282.Deba_1337"/>
<dbReference type="GO" id="GO:0005524">
    <property type="term" value="F:ATP binding"/>
    <property type="evidence" value="ECO:0007669"/>
    <property type="project" value="UniProtKB-KW"/>
</dbReference>
<dbReference type="InterPro" id="IPR001482">
    <property type="entry name" value="T2SS/T4SS_dom"/>
</dbReference>
<dbReference type="Gene3D" id="3.30.450.90">
    <property type="match status" value="1"/>
</dbReference>
<keyword evidence="6" id="KW-1185">Reference proteome</keyword>
<dbReference type="PROSITE" id="PS00662">
    <property type="entry name" value="T2SP_E"/>
    <property type="match status" value="1"/>
</dbReference>
<dbReference type="Pfam" id="PF05157">
    <property type="entry name" value="MshEN"/>
    <property type="match status" value="1"/>
</dbReference>
<dbReference type="AlphaFoldDB" id="E1QGL2"/>
<comment type="similarity">
    <text evidence="1">Belongs to the GSP E family.</text>
</comment>
<evidence type="ECO:0000256" key="3">
    <source>
        <dbReference type="ARBA" id="ARBA00022840"/>
    </source>
</evidence>
<reference evidence="5 6" key="1">
    <citation type="journal article" date="2010" name="Stand. Genomic Sci.">
        <title>Complete genome sequence of Desulfarculus baarsii type strain (2st14).</title>
        <authorList>
            <person name="Sun H."/>
            <person name="Spring S."/>
            <person name="Lapidus A."/>
            <person name="Davenport K."/>
            <person name="Del Rio T.G."/>
            <person name="Tice H."/>
            <person name="Nolan M."/>
            <person name="Copeland A."/>
            <person name="Cheng J.F."/>
            <person name="Lucas S."/>
            <person name="Tapia R."/>
            <person name="Goodwin L."/>
            <person name="Pitluck S."/>
            <person name="Ivanova N."/>
            <person name="Pagani I."/>
            <person name="Mavromatis K."/>
            <person name="Ovchinnikova G."/>
            <person name="Pati A."/>
            <person name="Chen A."/>
            <person name="Palaniappan K."/>
            <person name="Hauser L."/>
            <person name="Chang Y.J."/>
            <person name="Jeffries C.D."/>
            <person name="Detter J.C."/>
            <person name="Han C."/>
            <person name="Rohde M."/>
            <person name="Brambilla E."/>
            <person name="Goker M."/>
            <person name="Woyke T."/>
            <person name="Bristow J."/>
            <person name="Eisen J.A."/>
            <person name="Markowitz V."/>
            <person name="Hugenholtz P."/>
            <person name="Kyrpides N.C."/>
            <person name="Klenk H.P."/>
            <person name="Land M."/>
        </authorList>
    </citation>
    <scope>NUCLEOTIDE SEQUENCE [LARGE SCALE GENOMIC DNA]</scope>
    <source>
        <strain evidence="6">ATCC 33931 / DSM 2075 / LMG 7858 / VKM B-1802 / 2st14</strain>
    </source>
</reference>
<dbReference type="FunFam" id="3.30.450.90:FF:000001">
    <property type="entry name" value="Type II secretion system ATPase GspE"/>
    <property type="match status" value="1"/>
</dbReference>
<dbReference type="Pfam" id="PF00437">
    <property type="entry name" value="T2SSE"/>
    <property type="match status" value="1"/>
</dbReference>
<proteinExistence type="inferred from homology"/>
<name>E1QGL2_DESB2</name>
<dbReference type="CDD" id="cd01129">
    <property type="entry name" value="PulE-GspE-like"/>
    <property type="match status" value="1"/>
</dbReference>
<sequence length="527" mass="57182">MPGFLAKYGFGATATEQEPMLGVGDGATGLLAPAQPHELAEAVAIEGLSYDFLKRYKILPMIVANGALRVAVCDEGLSGPLQALELFCGRPTLPLWAPEEAILRRLEVLYGLGSGGMGGLGQGADQAGVWALDDEALRDLSSEAPAIRLLNYLVDRAVAVGASDIHVEPYRDRVGVRFRIDGILHEKESFPKGFEASFVSRVKIMARMNITERRRPQDGQITLQVSGRDLDLRVSTLPSVFGESIVIRLLYRDTLGLELAGLGVGQDDLRRFVEMIERPHGLLLVTGPTGAGKTTTLYAALRRINSSEKKIITLEDPVEYQLPGVAQTQVNAQVGYTFASGLRSIVRQDPDVILVGEIRDRETAYIAIHAALTGHLVLSTLHTNDAASAITRLQDMGIDSFLISSALTGVLAQRLVRVLCPRCRQPLEVSGEVPRRRGLDEPAAKVHLWRPGGCPDCGELGYKGRMGIFELLRVSEPIRALIGEQAHSELIMARAVAEGMTRLIGDGYQKARQGLTSLDEVLRVTIS</sequence>
<dbReference type="EMBL" id="CP002085">
    <property type="protein sequence ID" value="ADK84705.1"/>
    <property type="molecule type" value="Genomic_DNA"/>
</dbReference>
<dbReference type="InterPro" id="IPR027417">
    <property type="entry name" value="P-loop_NTPase"/>
</dbReference>
<dbReference type="RefSeq" id="WP_013258158.1">
    <property type="nucleotide sequence ID" value="NC_014365.1"/>
</dbReference>
<dbReference type="GO" id="GO:0005886">
    <property type="term" value="C:plasma membrane"/>
    <property type="evidence" value="ECO:0007669"/>
    <property type="project" value="TreeGrafter"/>
</dbReference>
<keyword evidence="3" id="KW-0067">ATP-binding</keyword>
<feature type="domain" description="Bacterial type II secretion system protein E" evidence="4">
    <location>
        <begin position="346"/>
        <end position="360"/>
    </location>
</feature>
<evidence type="ECO:0000259" key="4">
    <source>
        <dbReference type="PROSITE" id="PS00662"/>
    </source>
</evidence>
<dbReference type="eggNOG" id="COG2804">
    <property type="taxonomic scope" value="Bacteria"/>
</dbReference>
<dbReference type="FunFam" id="3.40.50.300:FF:000398">
    <property type="entry name" value="Type IV pilus assembly ATPase PilB"/>
    <property type="match status" value="1"/>
</dbReference>
<dbReference type="PANTHER" id="PTHR30258">
    <property type="entry name" value="TYPE II SECRETION SYSTEM PROTEIN GSPE-RELATED"/>
    <property type="match status" value="1"/>
</dbReference>